<dbReference type="Proteomes" id="UP000622533">
    <property type="component" value="Unassembled WGS sequence"/>
</dbReference>
<protein>
    <submittedName>
        <fullName evidence="1">Class I SAM-dependent methyltransferase</fullName>
    </submittedName>
</protein>
<sequence length="311" mass="36663">MFKKFFERKSIVKAQSLEIELLKSEIERLKLEKAEFTTWMPPGHFYSPIPSIAEIKLKEKEIFGDLPQELSGINLCESEQVALFHQFQHYYHDLPFEAHKKEGLRYFFENPAYSYSDAIFLYCMIRYAQPKKIIEVGSGFSSCVILDVNELNFSEKISCTFIEPYPDLLLSLMKNKDRDKVKIIASKLQDVELEKFSELSAGDILFIDSTHVSKVNSDVNYILFKILPYISSGVYIHFHDIFYPFEYPKAWIYEGRAWNESYLLRAFLSYNNRFKIVFFNTFLEHFYKDMFLSDMPLCMKNPGGSIWLQKI</sequence>
<accession>A0A8J6ZV86</accession>
<dbReference type="RefSeq" id="WP_193917009.1">
    <property type="nucleotide sequence ID" value="NZ_JADEXS020000001.1"/>
</dbReference>
<reference evidence="1" key="1">
    <citation type="submission" date="2020-10" db="EMBL/GenBank/DDBJ databases">
        <authorList>
            <person name="Castelo-Branco R."/>
            <person name="Eusebio N."/>
            <person name="Adriana R."/>
            <person name="Vieira A."/>
            <person name="Brugerolle De Fraissinette N."/>
            <person name="Rezende De Castro R."/>
            <person name="Schneider M.P."/>
            <person name="Vasconcelos V."/>
            <person name="Leao P.N."/>
        </authorList>
    </citation>
    <scope>NUCLEOTIDE SEQUENCE</scope>
    <source>
        <strain evidence="1">LEGE 12446</strain>
    </source>
</reference>
<dbReference type="Pfam" id="PF13578">
    <property type="entry name" value="Methyltransf_24"/>
    <property type="match status" value="1"/>
</dbReference>
<keyword evidence="1" id="KW-0489">Methyltransferase</keyword>
<dbReference type="InterPro" id="IPR029063">
    <property type="entry name" value="SAM-dependent_MTases_sf"/>
</dbReference>
<keyword evidence="2" id="KW-1185">Reference proteome</keyword>
<evidence type="ECO:0000313" key="1">
    <source>
        <dbReference type="EMBL" id="MBE9023410.1"/>
    </source>
</evidence>
<proteinExistence type="predicted"/>
<dbReference type="EMBL" id="JADEXS010000156">
    <property type="protein sequence ID" value="MBE9023410.1"/>
    <property type="molecule type" value="Genomic_DNA"/>
</dbReference>
<dbReference type="GO" id="GO:0008168">
    <property type="term" value="F:methyltransferase activity"/>
    <property type="evidence" value="ECO:0007669"/>
    <property type="project" value="UniProtKB-KW"/>
</dbReference>
<gene>
    <name evidence="1" type="ORF">IQ276_13520</name>
</gene>
<name>A0A8J6ZV86_DESMC</name>
<evidence type="ECO:0000313" key="2">
    <source>
        <dbReference type="Proteomes" id="UP000622533"/>
    </source>
</evidence>
<comment type="caution">
    <text evidence="1">The sequence shown here is derived from an EMBL/GenBank/DDBJ whole genome shotgun (WGS) entry which is preliminary data.</text>
</comment>
<dbReference type="GO" id="GO:0032259">
    <property type="term" value="P:methylation"/>
    <property type="evidence" value="ECO:0007669"/>
    <property type="project" value="UniProtKB-KW"/>
</dbReference>
<dbReference type="SUPFAM" id="SSF53335">
    <property type="entry name" value="S-adenosyl-L-methionine-dependent methyltransferases"/>
    <property type="match status" value="1"/>
</dbReference>
<dbReference type="AlphaFoldDB" id="A0A8J6ZV86"/>
<organism evidence="1 2">
    <name type="scientific">Desmonostoc muscorum LEGE 12446</name>
    <dbReference type="NCBI Taxonomy" id="1828758"/>
    <lineage>
        <taxon>Bacteria</taxon>
        <taxon>Bacillati</taxon>
        <taxon>Cyanobacteriota</taxon>
        <taxon>Cyanophyceae</taxon>
        <taxon>Nostocales</taxon>
        <taxon>Nostocaceae</taxon>
        <taxon>Desmonostoc</taxon>
    </lineage>
</organism>
<dbReference type="Gene3D" id="3.40.50.150">
    <property type="entry name" value="Vaccinia Virus protein VP39"/>
    <property type="match status" value="1"/>
</dbReference>
<keyword evidence="1" id="KW-0808">Transferase</keyword>